<dbReference type="InterPro" id="IPR008775">
    <property type="entry name" value="Phytyl_CoA_dOase-like"/>
</dbReference>
<dbReference type="EMBL" id="PNBX01000024">
    <property type="protein sequence ID" value="TMO69075.1"/>
    <property type="molecule type" value="Genomic_DNA"/>
</dbReference>
<evidence type="ECO:0008006" key="4">
    <source>
        <dbReference type="Google" id="ProtNLM"/>
    </source>
</evidence>
<protein>
    <recommendedName>
        <fullName evidence="4">Phytanoyl-CoA dioxygenase</fullName>
    </recommendedName>
</protein>
<dbReference type="Pfam" id="PF05721">
    <property type="entry name" value="PhyH"/>
    <property type="match status" value="1"/>
</dbReference>
<comment type="cofactor">
    <cofactor evidence="1">
        <name>Fe(2+)</name>
        <dbReference type="ChEBI" id="CHEBI:29033"/>
    </cofactor>
</comment>
<evidence type="ECO:0000256" key="1">
    <source>
        <dbReference type="ARBA" id="ARBA00001954"/>
    </source>
</evidence>
<proteinExistence type="predicted"/>
<dbReference type="RefSeq" id="WP_138591066.1">
    <property type="nucleotide sequence ID" value="NZ_PNBX01000024.1"/>
</dbReference>
<dbReference type="PANTHER" id="PTHR20883:SF48">
    <property type="entry name" value="ECTOINE DIOXYGENASE"/>
    <property type="match status" value="1"/>
</dbReference>
<reference evidence="2 3" key="1">
    <citation type="submission" date="2018-01" db="EMBL/GenBank/DDBJ databases">
        <authorList>
            <person name="Paulsen S."/>
            <person name="Gram L.K."/>
        </authorList>
    </citation>
    <scope>NUCLEOTIDE SEQUENCE [LARGE SCALE GENOMIC DNA]</scope>
    <source>
        <strain evidence="2 3">S3790</strain>
    </source>
</reference>
<name>A0A5S3VBC8_9GAMM</name>
<dbReference type="SUPFAM" id="SSF51197">
    <property type="entry name" value="Clavaminate synthase-like"/>
    <property type="match status" value="1"/>
</dbReference>
<dbReference type="AlphaFoldDB" id="A0A5S3VBC8"/>
<evidence type="ECO:0000313" key="3">
    <source>
        <dbReference type="Proteomes" id="UP000307217"/>
    </source>
</evidence>
<dbReference type="GO" id="GO:0016706">
    <property type="term" value="F:2-oxoglutarate-dependent dioxygenase activity"/>
    <property type="evidence" value="ECO:0007669"/>
    <property type="project" value="UniProtKB-ARBA"/>
</dbReference>
<sequence>MNSKFKQTGFHLFKGNQININLIKKANESVAEIIKGKTDTGIHHWGLVNGENTKLTRIAQPHLCATSFQELLSKSRIGNQIASILGVKKVNVWGCQLYIKPPGNSSLLNVGWHRDSQHMPFFKSGVATLWIPLSKAPPESGSITYVPNSHDFNKYGIVSGANQQNMFVDKQKHSQLFNSSWQEFSLDLEVGEFSMHHWDLIHGSYENTSTVTRTALSVGIFTEDLIVDDTKPNYGYKEILNNSFFCPSLMANPYE</sequence>
<dbReference type="PANTHER" id="PTHR20883">
    <property type="entry name" value="PHYTANOYL-COA DIOXYGENASE DOMAIN CONTAINING 1"/>
    <property type="match status" value="1"/>
</dbReference>
<gene>
    <name evidence="2" type="ORF">CWC19_06470</name>
</gene>
<comment type="caution">
    <text evidence="2">The sequence shown here is derived from an EMBL/GenBank/DDBJ whole genome shotgun (WGS) entry which is preliminary data.</text>
</comment>
<organism evidence="2 3">
    <name type="scientific">Pseudoalteromonas aurantia</name>
    <dbReference type="NCBI Taxonomy" id="43654"/>
    <lineage>
        <taxon>Bacteria</taxon>
        <taxon>Pseudomonadati</taxon>
        <taxon>Pseudomonadota</taxon>
        <taxon>Gammaproteobacteria</taxon>
        <taxon>Alteromonadales</taxon>
        <taxon>Pseudoalteromonadaceae</taxon>
        <taxon>Pseudoalteromonas</taxon>
    </lineage>
</organism>
<dbReference type="Gene3D" id="2.60.120.620">
    <property type="entry name" value="q2cbj1_9rhob like domain"/>
    <property type="match status" value="1"/>
</dbReference>
<dbReference type="Proteomes" id="UP000307217">
    <property type="component" value="Unassembled WGS sequence"/>
</dbReference>
<reference evidence="3" key="2">
    <citation type="submission" date="2019-06" db="EMBL/GenBank/DDBJ databases">
        <title>Co-occurence of chitin degradation, pigmentation and bioactivity in marine Pseudoalteromonas.</title>
        <authorList>
            <person name="Sonnenschein E.C."/>
            <person name="Bech P.K."/>
        </authorList>
    </citation>
    <scope>NUCLEOTIDE SEQUENCE [LARGE SCALE GENOMIC DNA]</scope>
    <source>
        <strain evidence="3">S3790</strain>
    </source>
</reference>
<dbReference type="GO" id="GO:0005506">
    <property type="term" value="F:iron ion binding"/>
    <property type="evidence" value="ECO:0007669"/>
    <property type="project" value="UniProtKB-ARBA"/>
</dbReference>
<evidence type="ECO:0000313" key="2">
    <source>
        <dbReference type="EMBL" id="TMO69075.1"/>
    </source>
</evidence>
<accession>A0A5S3VBC8</accession>
<dbReference type="OrthoDB" id="9814777at2"/>